<gene>
    <name evidence="1" type="ORF">LLUT_LOCUS19637</name>
</gene>
<dbReference type="EMBL" id="CAXHTB010000013">
    <property type="protein sequence ID" value="CAL0318577.1"/>
    <property type="molecule type" value="Genomic_DNA"/>
</dbReference>
<name>A0AAV1XAS0_LUPLU</name>
<dbReference type="Proteomes" id="UP001497480">
    <property type="component" value="Unassembled WGS sequence"/>
</dbReference>
<evidence type="ECO:0000313" key="1">
    <source>
        <dbReference type="EMBL" id="CAL0318577.1"/>
    </source>
</evidence>
<evidence type="ECO:0000313" key="2">
    <source>
        <dbReference type="Proteomes" id="UP001497480"/>
    </source>
</evidence>
<comment type="caution">
    <text evidence="1">The sequence shown here is derived from an EMBL/GenBank/DDBJ whole genome shotgun (WGS) entry which is preliminary data.</text>
</comment>
<accession>A0AAV1XAS0</accession>
<sequence>MFFLNFCYFFRSFQKSRCGNSSMTSNSSRLFFPKHALKSFIGLLTRIFN</sequence>
<keyword evidence="2" id="KW-1185">Reference proteome</keyword>
<proteinExistence type="predicted"/>
<protein>
    <submittedName>
        <fullName evidence="1">Uncharacterized protein</fullName>
    </submittedName>
</protein>
<dbReference type="AlphaFoldDB" id="A0AAV1XAS0"/>
<reference evidence="1 2" key="1">
    <citation type="submission" date="2024-03" db="EMBL/GenBank/DDBJ databases">
        <authorList>
            <person name="Martinez-Hernandez J."/>
        </authorList>
    </citation>
    <scope>NUCLEOTIDE SEQUENCE [LARGE SCALE GENOMIC DNA]</scope>
</reference>
<organism evidence="1 2">
    <name type="scientific">Lupinus luteus</name>
    <name type="common">European yellow lupine</name>
    <dbReference type="NCBI Taxonomy" id="3873"/>
    <lineage>
        <taxon>Eukaryota</taxon>
        <taxon>Viridiplantae</taxon>
        <taxon>Streptophyta</taxon>
        <taxon>Embryophyta</taxon>
        <taxon>Tracheophyta</taxon>
        <taxon>Spermatophyta</taxon>
        <taxon>Magnoliopsida</taxon>
        <taxon>eudicotyledons</taxon>
        <taxon>Gunneridae</taxon>
        <taxon>Pentapetalae</taxon>
        <taxon>rosids</taxon>
        <taxon>fabids</taxon>
        <taxon>Fabales</taxon>
        <taxon>Fabaceae</taxon>
        <taxon>Papilionoideae</taxon>
        <taxon>50 kb inversion clade</taxon>
        <taxon>genistoids sensu lato</taxon>
        <taxon>core genistoids</taxon>
        <taxon>Genisteae</taxon>
        <taxon>Lupinus</taxon>
    </lineage>
</organism>